<proteinExistence type="predicted"/>
<evidence type="ECO:0000313" key="1">
    <source>
        <dbReference type="EMBL" id="KAF2623699.1"/>
    </source>
</evidence>
<keyword evidence="2" id="KW-1185">Reference proteome</keyword>
<evidence type="ECO:0000313" key="2">
    <source>
        <dbReference type="Proteomes" id="UP000799754"/>
    </source>
</evidence>
<accession>A0ACB6RRC7</accession>
<dbReference type="Proteomes" id="UP000799754">
    <property type="component" value="Unassembled WGS sequence"/>
</dbReference>
<comment type="caution">
    <text evidence="1">The sequence shown here is derived from an EMBL/GenBank/DDBJ whole genome shotgun (WGS) entry which is preliminary data.</text>
</comment>
<sequence length="279" mass="31782">MLLGRLRVCLSTTFFTLSLLLRFDLFVVFLTEHPCNAYQSETHLRTQHGEELCLLALDGGGVRRLSSLCILDELMRKADNENPPNPYDYFDLIGGTSTGGLIAVMLGRLGMTIDECRHAYLDLAAEAFELKNHPAKPMWGIPWKWELNARFNTEALECGMKRIIRRALRRDPAIEMLLDTELENALLKDNQVEVQSGSGTWPKSSRKRLTEHATAVARFASLNRPSTSESCQTTTWLENMPQVRTWTHEAFNPLCYLDRSESQMSNYEKSRGRIRDVGI</sequence>
<reference evidence="1" key="1">
    <citation type="journal article" date="2020" name="Stud. Mycol.">
        <title>101 Dothideomycetes genomes: a test case for predicting lifestyles and emergence of pathogens.</title>
        <authorList>
            <person name="Haridas S."/>
            <person name="Albert R."/>
            <person name="Binder M."/>
            <person name="Bloem J."/>
            <person name="Labutti K."/>
            <person name="Salamov A."/>
            <person name="Andreopoulos B."/>
            <person name="Baker S."/>
            <person name="Barry K."/>
            <person name="Bills G."/>
            <person name="Bluhm B."/>
            <person name="Cannon C."/>
            <person name="Castanera R."/>
            <person name="Culley D."/>
            <person name="Daum C."/>
            <person name="Ezra D."/>
            <person name="Gonzalez J."/>
            <person name="Henrissat B."/>
            <person name="Kuo A."/>
            <person name="Liang C."/>
            <person name="Lipzen A."/>
            <person name="Lutzoni F."/>
            <person name="Magnuson J."/>
            <person name="Mondo S."/>
            <person name="Nolan M."/>
            <person name="Ohm R."/>
            <person name="Pangilinan J."/>
            <person name="Park H.-J."/>
            <person name="Ramirez L."/>
            <person name="Alfaro M."/>
            <person name="Sun H."/>
            <person name="Tritt A."/>
            <person name="Yoshinaga Y."/>
            <person name="Zwiers L.-H."/>
            <person name="Turgeon B."/>
            <person name="Goodwin S."/>
            <person name="Spatafora J."/>
            <person name="Crous P."/>
            <person name="Grigoriev I."/>
        </authorList>
    </citation>
    <scope>NUCLEOTIDE SEQUENCE</scope>
    <source>
        <strain evidence="1">CBS 525.71</strain>
    </source>
</reference>
<protein>
    <submittedName>
        <fullName evidence="1">FabD/lysophospholipase-like protein</fullName>
    </submittedName>
</protein>
<dbReference type="EMBL" id="MU006735">
    <property type="protein sequence ID" value="KAF2623699.1"/>
    <property type="molecule type" value="Genomic_DNA"/>
</dbReference>
<organism evidence="1 2">
    <name type="scientific">Macroventuria anomochaeta</name>
    <dbReference type="NCBI Taxonomy" id="301207"/>
    <lineage>
        <taxon>Eukaryota</taxon>
        <taxon>Fungi</taxon>
        <taxon>Dikarya</taxon>
        <taxon>Ascomycota</taxon>
        <taxon>Pezizomycotina</taxon>
        <taxon>Dothideomycetes</taxon>
        <taxon>Pleosporomycetidae</taxon>
        <taxon>Pleosporales</taxon>
        <taxon>Pleosporineae</taxon>
        <taxon>Didymellaceae</taxon>
        <taxon>Macroventuria</taxon>
    </lineage>
</organism>
<gene>
    <name evidence="1" type="ORF">BU25DRAFT_451182</name>
</gene>
<name>A0ACB6RRC7_9PLEO</name>